<evidence type="ECO:0000313" key="8">
    <source>
        <dbReference type="Proteomes" id="UP000663855"/>
    </source>
</evidence>
<evidence type="ECO:0000313" key="9">
    <source>
        <dbReference type="Proteomes" id="UP000663866"/>
    </source>
</evidence>
<feature type="transmembrane region" description="Helical" evidence="1">
    <location>
        <begin position="168"/>
        <end position="190"/>
    </location>
</feature>
<evidence type="ECO:0000313" key="2">
    <source>
        <dbReference type="EMBL" id="CAF1322059.1"/>
    </source>
</evidence>
<reference evidence="2" key="1">
    <citation type="submission" date="2021-02" db="EMBL/GenBank/DDBJ databases">
        <authorList>
            <person name="Nowell W R."/>
        </authorList>
    </citation>
    <scope>NUCLEOTIDE SEQUENCE</scope>
</reference>
<protein>
    <submittedName>
        <fullName evidence="2">Uncharacterized protein</fullName>
    </submittedName>
</protein>
<feature type="transmembrane region" description="Helical" evidence="1">
    <location>
        <begin position="7"/>
        <end position="28"/>
    </location>
</feature>
<keyword evidence="1" id="KW-0472">Membrane</keyword>
<dbReference type="EMBL" id="CAJOBJ010000021">
    <property type="protein sequence ID" value="CAF3784455.1"/>
    <property type="molecule type" value="Genomic_DNA"/>
</dbReference>
<dbReference type="Proteomes" id="UP000663842">
    <property type="component" value="Unassembled WGS sequence"/>
</dbReference>
<gene>
    <name evidence="3" type="ORF">BYL167_LOCUS658</name>
    <name evidence="2" type="ORF">CJN711_LOCUS17985</name>
    <name evidence="4" type="ORF">GIL414_LOCUS218</name>
    <name evidence="6" type="ORF">OVN521_LOCUS5999</name>
    <name evidence="5" type="ORF">SMN809_LOCUS318</name>
    <name evidence="7" type="ORF">UXM345_LOCUS10183</name>
</gene>
<sequence>MKRLERLGSVVFFAVTVSLVFHLIAMSFNSWKVTKCRTCGENNPLATWTSSINERCYYSSVAAIFFSQDQLNTSVPANLFITTICLPNQYIISNEVKYANYCLAIALNRSDTACSLRTYNPDYCKCDYTGSTKAVVAMTVLSALSLGILLFLTHFVALVKIDYVLRWLIPLCFGLMLFVILSLTITLSVAGDSVDEDLQELRFQWSLYKQAYPDKTLIDTWQEELNNLTSVNYSVSIGWCFGMEILSLYFALIALIIYALMFQAKKRPEPKNK</sequence>
<dbReference type="Proteomes" id="UP000676336">
    <property type="component" value="Unassembled WGS sequence"/>
</dbReference>
<dbReference type="Proteomes" id="UP000681967">
    <property type="component" value="Unassembled WGS sequence"/>
</dbReference>
<evidence type="ECO:0000313" key="3">
    <source>
        <dbReference type="EMBL" id="CAF3757208.1"/>
    </source>
</evidence>
<proteinExistence type="predicted"/>
<dbReference type="Proteomes" id="UP000663866">
    <property type="component" value="Unassembled WGS sequence"/>
</dbReference>
<dbReference type="Proteomes" id="UP000681720">
    <property type="component" value="Unassembled WGS sequence"/>
</dbReference>
<dbReference type="EMBL" id="CAJOBI010000030">
    <property type="protein sequence ID" value="CAF3784811.1"/>
    <property type="molecule type" value="Genomic_DNA"/>
</dbReference>
<evidence type="ECO:0000256" key="1">
    <source>
        <dbReference type="SAM" id="Phobius"/>
    </source>
</evidence>
<dbReference type="EMBL" id="CAJOBF010000959">
    <property type="protein sequence ID" value="CAF3894455.1"/>
    <property type="molecule type" value="Genomic_DNA"/>
</dbReference>
<keyword evidence="9" id="KW-1185">Reference proteome</keyword>
<evidence type="ECO:0000313" key="7">
    <source>
        <dbReference type="EMBL" id="CAF3894455.1"/>
    </source>
</evidence>
<keyword evidence="1" id="KW-1133">Transmembrane helix</keyword>
<dbReference type="Gene3D" id="1.20.140.150">
    <property type="match status" value="1"/>
</dbReference>
<dbReference type="EMBL" id="CAJOBH010000075">
    <property type="protein sequence ID" value="CAF3757208.1"/>
    <property type="molecule type" value="Genomic_DNA"/>
</dbReference>
<accession>A0A815FDE7</accession>
<feature type="transmembrane region" description="Helical" evidence="1">
    <location>
        <begin position="236"/>
        <end position="261"/>
    </location>
</feature>
<dbReference type="EMBL" id="CAJNOV010008401">
    <property type="protein sequence ID" value="CAF1322059.1"/>
    <property type="molecule type" value="Genomic_DNA"/>
</dbReference>
<evidence type="ECO:0000313" key="6">
    <source>
        <dbReference type="EMBL" id="CAF3836790.1"/>
    </source>
</evidence>
<organism evidence="2 8">
    <name type="scientific">Rotaria magnacalcarata</name>
    <dbReference type="NCBI Taxonomy" id="392030"/>
    <lineage>
        <taxon>Eukaryota</taxon>
        <taxon>Metazoa</taxon>
        <taxon>Spiralia</taxon>
        <taxon>Gnathifera</taxon>
        <taxon>Rotifera</taxon>
        <taxon>Eurotatoria</taxon>
        <taxon>Bdelloidea</taxon>
        <taxon>Philodinida</taxon>
        <taxon>Philodinidae</taxon>
        <taxon>Rotaria</taxon>
    </lineage>
</organism>
<comment type="caution">
    <text evidence="2">The sequence shown here is derived from an EMBL/GenBank/DDBJ whole genome shotgun (WGS) entry which is preliminary data.</text>
</comment>
<evidence type="ECO:0000313" key="5">
    <source>
        <dbReference type="EMBL" id="CAF3784811.1"/>
    </source>
</evidence>
<dbReference type="EMBL" id="CAJOBG010000616">
    <property type="protein sequence ID" value="CAF3836790.1"/>
    <property type="molecule type" value="Genomic_DNA"/>
</dbReference>
<dbReference type="AlphaFoldDB" id="A0A815FDE7"/>
<feature type="transmembrane region" description="Helical" evidence="1">
    <location>
        <begin position="134"/>
        <end position="156"/>
    </location>
</feature>
<keyword evidence="1" id="KW-0812">Transmembrane</keyword>
<name>A0A815FDE7_9BILA</name>
<evidence type="ECO:0000313" key="4">
    <source>
        <dbReference type="EMBL" id="CAF3784455.1"/>
    </source>
</evidence>
<dbReference type="Proteomes" id="UP000663855">
    <property type="component" value="Unassembled WGS sequence"/>
</dbReference>